<comment type="caution">
    <text evidence="11">Lacks conserved residue(s) required for the propagation of feature annotation.</text>
</comment>
<sequence>MSLSSDTRAACRRTDIDPDTLFVTGRAQREVTRICRSCAIRLPSLPEALKNQEEHGMWGGMTARQRRQLLQQHPTDWEQAITTPVPAMTGRR</sequence>
<evidence type="ECO:0000256" key="6">
    <source>
        <dbReference type="ARBA" id="ARBA00023014"/>
    </source>
</evidence>
<keyword evidence="7 11" id="KW-0805">Transcription regulation</keyword>
<keyword evidence="10 11" id="KW-0804">Transcription</keyword>
<keyword evidence="9 11" id="KW-1015">Disulfide bond</keyword>
<dbReference type="Pfam" id="PF02467">
    <property type="entry name" value="Whib"/>
    <property type="match status" value="1"/>
</dbReference>
<keyword evidence="11" id="KW-0963">Cytoplasm</keyword>
<feature type="domain" description="4Fe-4S Wbl-type" evidence="12">
    <location>
        <begin position="10"/>
        <end position="68"/>
    </location>
</feature>
<evidence type="ECO:0000256" key="10">
    <source>
        <dbReference type="ARBA" id="ARBA00023163"/>
    </source>
</evidence>
<keyword evidence="6" id="KW-0411">Iron-sulfur</keyword>
<comment type="cofactor">
    <cofactor evidence="11">
        <name>[4Fe-4S] cluster</name>
        <dbReference type="ChEBI" id="CHEBI:49883"/>
    </cofactor>
    <text evidence="11">Binds 1 [4Fe-4S] cluster per subunit. Following nitrosylation of the [4Fe-4S] cluster binds 1 [4Fe-8(NO)] cluster per subunit.</text>
</comment>
<protein>
    <recommendedName>
        <fullName evidence="11">Transcriptional regulator WhiB</fullName>
    </recommendedName>
</protein>
<comment type="PTM">
    <text evidence="11">Upon Fe-S cluster removal intramolecular disulfide bonds are formed.</text>
</comment>
<dbReference type="RefSeq" id="WP_212643362.1">
    <property type="nucleotide sequence ID" value="NZ_CP074132.1"/>
</dbReference>
<dbReference type="Proteomes" id="UP000678016">
    <property type="component" value="Chromosome"/>
</dbReference>
<comment type="function">
    <text evidence="11">Acts as a transcriptional regulator. Probably redox-responsive. The apo- but not holo-form probably binds DNA.</text>
</comment>
<name>A0ABX8C876_9ACTN</name>
<evidence type="ECO:0000313" key="13">
    <source>
        <dbReference type="EMBL" id="QUX30611.1"/>
    </source>
</evidence>
<evidence type="ECO:0000256" key="2">
    <source>
        <dbReference type="ARBA" id="ARBA00006597"/>
    </source>
</evidence>
<organism evidence="13 14">
    <name type="scientific">Nocardiopsis akebiae</name>
    <dbReference type="NCBI Taxonomy" id="2831968"/>
    <lineage>
        <taxon>Bacteria</taxon>
        <taxon>Bacillati</taxon>
        <taxon>Actinomycetota</taxon>
        <taxon>Actinomycetes</taxon>
        <taxon>Streptosporangiales</taxon>
        <taxon>Nocardiopsidaceae</taxon>
        <taxon>Nocardiopsis</taxon>
    </lineage>
</organism>
<dbReference type="InterPro" id="IPR003482">
    <property type="entry name" value="Whib"/>
</dbReference>
<evidence type="ECO:0000256" key="7">
    <source>
        <dbReference type="ARBA" id="ARBA00023015"/>
    </source>
</evidence>
<dbReference type="PANTHER" id="PTHR38839">
    <property type="entry name" value="TRANSCRIPTIONAL REGULATOR WHID-RELATED"/>
    <property type="match status" value="1"/>
</dbReference>
<dbReference type="EMBL" id="CP074132">
    <property type="protein sequence ID" value="QUX30611.1"/>
    <property type="molecule type" value="Genomic_DNA"/>
</dbReference>
<dbReference type="PROSITE" id="PS51674">
    <property type="entry name" value="4FE4S_WBL"/>
    <property type="match status" value="1"/>
</dbReference>
<dbReference type="PANTHER" id="PTHR38839:SF7">
    <property type="entry name" value="TRANSCRIPTIONAL REGULATOR WHIB4"/>
    <property type="match status" value="1"/>
</dbReference>
<evidence type="ECO:0000256" key="1">
    <source>
        <dbReference type="ARBA" id="ARBA00004496"/>
    </source>
</evidence>
<reference evidence="14" key="1">
    <citation type="submission" date="2021-05" db="EMBL/GenBank/DDBJ databases">
        <title>Direct Submission.</title>
        <authorList>
            <person name="Li K."/>
            <person name="Gao J."/>
        </authorList>
    </citation>
    <scope>NUCLEOTIDE SEQUENCE [LARGE SCALE GENOMIC DNA]</scope>
    <source>
        <strain evidence="14">HDS12</strain>
    </source>
</reference>
<evidence type="ECO:0000256" key="5">
    <source>
        <dbReference type="ARBA" id="ARBA00023004"/>
    </source>
</evidence>
<keyword evidence="5" id="KW-0408">Iron</keyword>
<comment type="subcellular location">
    <subcellularLocation>
        <location evidence="1 11">Cytoplasm</location>
    </subcellularLocation>
</comment>
<evidence type="ECO:0000256" key="4">
    <source>
        <dbReference type="ARBA" id="ARBA00022723"/>
    </source>
</evidence>
<gene>
    <name evidence="11" type="primary">whiB</name>
    <name evidence="13" type="ORF">KGD83_08935</name>
</gene>
<evidence type="ECO:0000259" key="12">
    <source>
        <dbReference type="PROSITE" id="PS51674"/>
    </source>
</evidence>
<evidence type="ECO:0000256" key="8">
    <source>
        <dbReference type="ARBA" id="ARBA00023125"/>
    </source>
</evidence>
<keyword evidence="4" id="KW-0479">Metal-binding</keyword>
<proteinExistence type="inferred from homology"/>
<dbReference type="HAMAP" id="MF_01479">
    <property type="entry name" value="WhiB"/>
    <property type="match status" value="1"/>
</dbReference>
<keyword evidence="8 11" id="KW-0238">DNA-binding</keyword>
<comment type="similarity">
    <text evidence="2 11">Belongs to the WhiB family.</text>
</comment>
<evidence type="ECO:0000256" key="9">
    <source>
        <dbReference type="ARBA" id="ARBA00023157"/>
    </source>
</evidence>
<evidence type="ECO:0000313" key="14">
    <source>
        <dbReference type="Proteomes" id="UP000678016"/>
    </source>
</evidence>
<evidence type="ECO:0000256" key="3">
    <source>
        <dbReference type="ARBA" id="ARBA00022485"/>
    </source>
</evidence>
<keyword evidence="14" id="KW-1185">Reference proteome</keyword>
<dbReference type="InterPro" id="IPR034768">
    <property type="entry name" value="4FE4S_WBL"/>
</dbReference>
<comment type="PTM">
    <text evidence="11">The Fe-S cluster can be nitrosylated by nitric oxide (NO).</text>
</comment>
<accession>A0ABX8C876</accession>
<keyword evidence="3" id="KW-0004">4Fe-4S</keyword>
<evidence type="ECO:0000256" key="11">
    <source>
        <dbReference type="HAMAP-Rule" id="MF_01479"/>
    </source>
</evidence>